<sequence length="156" mass="17711">MNEKQKNKLPVFCSRLFEAKVERGITFAQLGEKIGRDEVWVAAVFYGQAKPNHEEITKLADALGTNLSNLSDFNDKSFFPDKGGLVEVPPTDPLIYRFYEIIQVYGYPLKAVIHEKFGDGIMSAIDFTARVDKVVKDGGERVKVTFEGKFLPYKKW</sequence>
<evidence type="ECO:0000256" key="5">
    <source>
        <dbReference type="HAMAP-Rule" id="MF_03139"/>
    </source>
</evidence>
<dbReference type="CDD" id="cd00093">
    <property type="entry name" value="HTH_XRE"/>
    <property type="match status" value="1"/>
</dbReference>
<dbReference type="EC" id="4.2.1.104" evidence="5"/>
<dbReference type="SUPFAM" id="SSF47413">
    <property type="entry name" value="lambda repressor-like DNA-binding domains"/>
    <property type="match status" value="1"/>
</dbReference>
<dbReference type="InterPro" id="IPR010982">
    <property type="entry name" value="Lambda_DNA-bd_dom_sf"/>
</dbReference>
<evidence type="ECO:0000256" key="3">
    <source>
        <dbReference type="ARBA" id="ARBA00023239"/>
    </source>
</evidence>
<dbReference type="PROSITE" id="PS50943">
    <property type="entry name" value="HTH_CROC1"/>
    <property type="match status" value="1"/>
</dbReference>
<dbReference type="GO" id="GO:0003677">
    <property type="term" value="F:DNA binding"/>
    <property type="evidence" value="ECO:0007669"/>
    <property type="project" value="InterPro"/>
</dbReference>
<organism evidence="7 8">
    <name type="scientific">Ambispora leptoticha</name>
    <dbReference type="NCBI Taxonomy" id="144679"/>
    <lineage>
        <taxon>Eukaryota</taxon>
        <taxon>Fungi</taxon>
        <taxon>Fungi incertae sedis</taxon>
        <taxon>Mucoromycota</taxon>
        <taxon>Glomeromycotina</taxon>
        <taxon>Glomeromycetes</taxon>
        <taxon>Archaeosporales</taxon>
        <taxon>Ambisporaceae</taxon>
        <taxon>Ambispora</taxon>
    </lineage>
</organism>
<comment type="catalytic activity">
    <reaction evidence="5">
        <text>cyanate + hydrogencarbonate + 3 H(+) = NH4(+) + 2 CO2</text>
        <dbReference type="Rhea" id="RHEA:11120"/>
        <dbReference type="ChEBI" id="CHEBI:15378"/>
        <dbReference type="ChEBI" id="CHEBI:16526"/>
        <dbReference type="ChEBI" id="CHEBI:17544"/>
        <dbReference type="ChEBI" id="CHEBI:28938"/>
        <dbReference type="ChEBI" id="CHEBI:29195"/>
        <dbReference type="EC" id="4.2.1.104"/>
    </reaction>
</comment>
<dbReference type="SUPFAM" id="SSF55234">
    <property type="entry name" value="Cyanase C-terminal domain"/>
    <property type="match status" value="1"/>
</dbReference>
<dbReference type="GO" id="GO:0008824">
    <property type="term" value="F:cyanate hydratase activity"/>
    <property type="evidence" value="ECO:0007669"/>
    <property type="project" value="UniProtKB-UniRule"/>
</dbReference>
<evidence type="ECO:0000313" key="7">
    <source>
        <dbReference type="EMBL" id="CAG8438424.1"/>
    </source>
</evidence>
<dbReference type="SMART" id="SM00530">
    <property type="entry name" value="HTH_XRE"/>
    <property type="match status" value="1"/>
</dbReference>
<dbReference type="OrthoDB" id="10019422at2759"/>
<accession>A0A9N8YM49</accession>
<name>A0A9N8YM49_9GLOM</name>
<feature type="active site" evidence="5">
    <location>
        <position position="123"/>
    </location>
</feature>
<evidence type="ECO:0000313" key="8">
    <source>
        <dbReference type="Proteomes" id="UP000789508"/>
    </source>
</evidence>
<dbReference type="CDD" id="cd00559">
    <property type="entry name" value="Cyanase_C"/>
    <property type="match status" value="1"/>
</dbReference>
<dbReference type="Gene3D" id="3.30.1160.10">
    <property type="entry name" value="Cyanate lyase, C-terminal domain"/>
    <property type="match status" value="1"/>
</dbReference>
<evidence type="ECO:0000256" key="1">
    <source>
        <dbReference type="ARBA" id="ARBA00003561"/>
    </source>
</evidence>
<proteinExistence type="inferred from homology"/>
<evidence type="ECO:0000259" key="6">
    <source>
        <dbReference type="PROSITE" id="PS50943"/>
    </source>
</evidence>
<dbReference type="AlphaFoldDB" id="A0A9N8YM49"/>
<dbReference type="EMBL" id="CAJVPS010000004">
    <property type="protein sequence ID" value="CAG8438424.1"/>
    <property type="molecule type" value="Genomic_DNA"/>
</dbReference>
<dbReference type="Pfam" id="PF02560">
    <property type="entry name" value="Cyanate_lyase"/>
    <property type="match status" value="1"/>
</dbReference>
<feature type="active site" evidence="5">
    <location>
        <position position="100"/>
    </location>
</feature>
<comment type="function">
    <text evidence="4">Transcriptional coactivator that stimulates GCN4-dependent transcriptional activity by bridging the DNA-binding region of GCN4 and TBP (SPT15), thereby recruiting TBP to GCN4-bound promoters. Involved in induction of the ribosome quality control (RQC) pathway; a pathway that degrades nascent peptide chains during problematic translation. Required to prevent stalled ribosomes from frameshifting.</text>
</comment>
<evidence type="ECO:0000256" key="4">
    <source>
        <dbReference type="ARBA" id="ARBA00035107"/>
    </source>
</evidence>
<dbReference type="InterPro" id="IPR036581">
    <property type="entry name" value="Cyanate_lyase_C_sf"/>
</dbReference>
<feature type="domain" description="HTH cro/C1-type" evidence="6">
    <location>
        <begin position="18"/>
        <end position="70"/>
    </location>
</feature>
<dbReference type="InterPro" id="IPR001387">
    <property type="entry name" value="Cro/C1-type_HTH"/>
</dbReference>
<gene>
    <name evidence="5" type="primary">cyn1</name>
    <name evidence="7" type="ORF">ALEPTO_LOCUS94</name>
</gene>
<dbReference type="NCBIfam" id="TIGR00673">
    <property type="entry name" value="cynS"/>
    <property type="match status" value="1"/>
</dbReference>
<dbReference type="PANTHER" id="PTHR34186">
    <property type="entry name" value="CYANATE HYDRATASE"/>
    <property type="match status" value="1"/>
</dbReference>
<protein>
    <recommendedName>
        <fullName evidence="5">Cyanate hydratase</fullName>
        <shortName evidence="5">Cyanase</shortName>
        <ecNumber evidence="5">4.2.1.104</ecNumber>
    </recommendedName>
    <alternativeName>
        <fullName evidence="5">Cyanate hydrolase</fullName>
    </alternativeName>
    <alternativeName>
        <fullName evidence="5">Cyanate lyase</fullName>
    </alternativeName>
</protein>
<reference evidence="7" key="1">
    <citation type="submission" date="2021-06" db="EMBL/GenBank/DDBJ databases">
        <authorList>
            <person name="Kallberg Y."/>
            <person name="Tangrot J."/>
            <person name="Rosling A."/>
        </authorList>
    </citation>
    <scope>NUCLEOTIDE SEQUENCE</scope>
    <source>
        <strain evidence="7">FL130A</strain>
    </source>
</reference>
<comment type="similarity">
    <text evidence="2">Belongs to the MBF1 family.</text>
</comment>
<dbReference type="HAMAP" id="MF_00535">
    <property type="entry name" value="Cyanate_hydrat"/>
    <property type="match status" value="1"/>
</dbReference>
<dbReference type="NCBIfam" id="NF002773">
    <property type="entry name" value="PRK02866.1"/>
    <property type="match status" value="1"/>
</dbReference>
<dbReference type="InterPro" id="IPR008076">
    <property type="entry name" value="Cyanase"/>
</dbReference>
<dbReference type="PRINTS" id="PR01693">
    <property type="entry name" value="CYANASE"/>
</dbReference>
<dbReference type="InterPro" id="IPR003712">
    <property type="entry name" value="Cyanate_lyase_C"/>
</dbReference>
<dbReference type="PIRSF" id="PIRSF001263">
    <property type="entry name" value="Cyanate_hydratas"/>
    <property type="match status" value="1"/>
</dbReference>
<comment type="similarity">
    <text evidence="5">Belongs to the cyanase family.</text>
</comment>
<evidence type="ECO:0000256" key="2">
    <source>
        <dbReference type="ARBA" id="ARBA00009802"/>
    </source>
</evidence>
<keyword evidence="3 5" id="KW-0456">Lyase</keyword>
<keyword evidence="8" id="KW-1185">Reference proteome</keyword>
<dbReference type="SMART" id="SM01116">
    <property type="entry name" value="Cyanate_lyase"/>
    <property type="match status" value="1"/>
</dbReference>
<dbReference type="Proteomes" id="UP000789508">
    <property type="component" value="Unassembled WGS sequence"/>
</dbReference>
<dbReference type="Gene3D" id="1.10.260.40">
    <property type="entry name" value="lambda repressor-like DNA-binding domains"/>
    <property type="match status" value="1"/>
</dbReference>
<comment type="function">
    <text evidence="1 5">Catalyzes the reaction of cyanate with bicarbonate to produce ammonia and carbon dioxide.</text>
</comment>
<comment type="caution">
    <text evidence="7">The sequence shown here is derived from an EMBL/GenBank/DDBJ whole genome shotgun (WGS) entry which is preliminary data.</text>
</comment>
<feature type="active site" evidence="5">
    <location>
        <position position="97"/>
    </location>
</feature>
<dbReference type="PANTHER" id="PTHR34186:SF2">
    <property type="entry name" value="CYANATE HYDRATASE"/>
    <property type="match status" value="1"/>
</dbReference>